<dbReference type="InterPro" id="IPR015422">
    <property type="entry name" value="PyrdxlP-dep_Trfase_small"/>
</dbReference>
<feature type="domain" description="Aminotransferase class I/classII large" evidence="7">
    <location>
        <begin position="40"/>
        <end position="401"/>
    </location>
</feature>
<dbReference type="InterPro" id="IPR004839">
    <property type="entry name" value="Aminotransferase_I/II_large"/>
</dbReference>
<evidence type="ECO:0000259" key="7">
    <source>
        <dbReference type="Pfam" id="PF00155"/>
    </source>
</evidence>
<name>A0A140L7S2_9FIRM</name>
<evidence type="ECO:0000256" key="4">
    <source>
        <dbReference type="ARBA" id="ARBA00022576"/>
    </source>
</evidence>
<dbReference type="RefSeq" id="WP_068555300.1">
    <property type="nucleotide sequence ID" value="NZ_LOEE01000026.1"/>
</dbReference>
<dbReference type="STRING" id="520762.AN619_09220"/>
<organism evidence="8 9">
    <name type="scientific">Thermotalea metallivorans</name>
    <dbReference type="NCBI Taxonomy" id="520762"/>
    <lineage>
        <taxon>Bacteria</taxon>
        <taxon>Bacillati</taxon>
        <taxon>Bacillota</taxon>
        <taxon>Clostridia</taxon>
        <taxon>Peptostreptococcales</taxon>
        <taxon>Thermotaleaceae</taxon>
        <taxon>Thermotalea</taxon>
    </lineage>
</organism>
<dbReference type="GO" id="GO:0006520">
    <property type="term" value="P:amino acid metabolic process"/>
    <property type="evidence" value="ECO:0007669"/>
    <property type="project" value="InterPro"/>
</dbReference>
<dbReference type="CDD" id="cd00609">
    <property type="entry name" value="AAT_like"/>
    <property type="match status" value="1"/>
</dbReference>
<dbReference type="Proteomes" id="UP000070456">
    <property type="component" value="Unassembled WGS sequence"/>
</dbReference>
<dbReference type="EMBL" id="LOEE01000026">
    <property type="protein sequence ID" value="KXG76597.1"/>
    <property type="molecule type" value="Genomic_DNA"/>
</dbReference>
<comment type="similarity">
    <text evidence="2">Belongs to the class-I pyridoxal-phosphate-dependent aminotransferase family.</text>
</comment>
<comment type="subunit">
    <text evidence="3">Homodimer.</text>
</comment>
<dbReference type="InterPro" id="IPR015424">
    <property type="entry name" value="PyrdxlP-dep_Trfase"/>
</dbReference>
<dbReference type="Pfam" id="PF00155">
    <property type="entry name" value="Aminotran_1_2"/>
    <property type="match status" value="1"/>
</dbReference>
<reference evidence="8 9" key="1">
    <citation type="submission" date="2015-12" db="EMBL/GenBank/DDBJ databases">
        <title>Draft genome sequence of the thermoanaerobe Thermotalea metallivorans, an isolate from the runoff channel of the Great Artesian Basin, Australia.</title>
        <authorList>
            <person name="Patel B.K."/>
        </authorList>
    </citation>
    <scope>NUCLEOTIDE SEQUENCE [LARGE SCALE GENOMIC DNA]</scope>
    <source>
        <strain evidence="8 9">B2-1</strain>
    </source>
</reference>
<proteinExistence type="inferred from homology"/>
<dbReference type="GO" id="GO:0030170">
    <property type="term" value="F:pyridoxal phosphate binding"/>
    <property type="evidence" value="ECO:0007669"/>
    <property type="project" value="InterPro"/>
</dbReference>
<evidence type="ECO:0000256" key="3">
    <source>
        <dbReference type="ARBA" id="ARBA00011738"/>
    </source>
</evidence>
<dbReference type="Gene3D" id="3.40.640.10">
    <property type="entry name" value="Type I PLP-dependent aspartate aminotransferase-like (Major domain)"/>
    <property type="match status" value="1"/>
</dbReference>
<evidence type="ECO:0000256" key="1">
    <source>
        <dbReference type="ARBA" id="ARBA00001933"/>
    </source>
</evidence>
<gene>
    <name evidence="8" type="primary">tyrB</name>
    <name evidence="8" type="ORF">AN619_09220</name>
</gene>
<keyword evidence="5 8" id="KW-0808">Transferase</keyword>
<evidence type="ECO:0000256" key="2">
    <source>
        <dbReference type="ARBA" id="ARBA00007441"/>
    </source>
</evidence>
<protein>
    <submittedName>
        <fullName evidence="8">Tyrosine aminotransferase</fullName>
        <ecNumber evidence="8">2.6.1.5</ecNumber>
    </submittedName>
</protein>
<dbReference type="Gene3D" id="3.90.1150.10">
    <property type="entry name" value="Aspartate Aminotransferase, domain 1"/>
    <property type="match status" value="1"/>
</dbReference>
<evidence type="ECO:0000256" key="5">
    <source>
        <dbReference type="ARBA" id="ARBA00022679"/>
    </source>
</evidence>
<keyword evidence="6" id="KW-0663">Pyridoxal phosphate</keyword>
<evidence type="ECO:0000313" key="9">
    <source>
        <dbReference type="Proteomes" id="UP000070456"/>
    </source>
</evidence>
<dbReference type="PANTHER" id="PTHR11879:SF22">
    <property type="entry name" value="ASPARTATE AMINOTRANSFERASE, MITOCHONDRIAL"/>
    <property type="match status" value="1"/>
</dbReference>
<keyword evidence="4 8" id="KW-0032">Aminotransferase</keyword>
<keyword evidence="9" id="KW-1185">Reference proteome</keyword>
<dbReference type="AlphaFoldDB" id="A0A140L7S2"/>
<dbReference type="EC" id="2.6.1.5" evidence="8"/>
<accession>A0A140L7S2</accession>
<comment type="caution">
    <text evidence="8">The sequence shown here is derived from an EMBL/GenBank/DDBJ whole genome shotgun (WGS) entry which is preliminary data.</text>
</comment>
<dbReference type="PATRIC" id="fig|520762.4.peg.1030"/>
<dbReference type="GO" id="GO:0008483">
    <property type="term" value="F:transaminase activity"/>
    <property type="evidence" value="ECO:0007669"/>
    <property type="project" value="UniProtKB-KW"/>
</dbReference>
<evidence type="ECO:0000313" key="8">
    <source>
        <dbReference type="EMBL" id="KXG76597.1"/>
    </source>
</evidence>
<dbReference type="SUPFAM" id="SSF53383">
    <property type="entry name" value="PLP-dependent transferases"/>
    <property type="match status" value="1"/>
</dbReference>
<dbReference type="PANTHER" id="PTHR11879">
    <property type="entry name" value="ASPARTATE AMINOTRANSFERASE"/>
    <property type="match status" value="1"/>
</dbReference>
<evidence type="ECO:0000256" key="6">
    <source>
        <dbReference type="ARBA" id="ARBA00022898"/>
    </source>
</evidence>
<dbReference type="InterPro" id="IPR015421">
    <property type="entry name" value="PyrdxlP-dep_Trfase_major"/>
</dbReference>
<dbReference type="InterPro" id="IPR000796">
    <property type="entry name" value="Asp_trans"/>
</dbReference>
<dbReference type="GO" id="GO:0042802">
    <property type="term" value="F:identical protein binding"/>
    <property type="evidence" value="ECO:0007669"/>
    <property type="project" value="TreeGrafter"/>
</dbReference>
<sequence length="418" mass="46281">MSSTFSMVASHSRRTEGEDKIFAANSAAQSAAKTIGPDRVVNASVGALLDDDGSLSVLPTVIELLKNLPAEEYAAYAPIGGLPGFLEAAKKAAFGDFVPNGYIEAVATPGGSGAIRHAIWNYSEMGDAVLTSDWYWGPYKTIAEEHGRKIETYTFFDERDCFHLSSFQRKVHELLQRQNALVILLNSPAHNPTGYSLTMEEWNAVFDCLKAEAANKEKRIILFSDIAYIDFAGNPKESRAFMKLFGNLPENILTIVAFSMSKGYTLYGMRCGAMICISSRKEAAEEFKTVNQFSNRGVWSNGTRPAMTVLTKIFSDPQLLEQIEKERQVLQTLLTERAESFIQEAKRVNLKICPYKAGFFITIPCKYPDAVVAELQKEYIFTVPLGKGIRFAVCSVSKDKCTLVPQKIAAVINKLENL</sequence>
<comment type="cofactor">
    <cofactor evidence="1">
        <name>pyridoxal 5'-phosphate</name>
        <dbReference type="ChEBI" id="CHEBI:597326"/>
    </cofactor>
</comment>